<proteinExistence type="predicted"/>
<dbReference type="EMBL" id="CDMY01000982">
    <property type="protein sequence ID" value="CEM38411.1"/>
    <property type="molecule type" value="Genomic_DNA"/>
</dbReference>
<gene>
    <name evidence="2" type="ORF">Vbra_6572</name>
</gene>
<evidence type="ECO:0000313" key="2">
    <source>
        <dbReference type="EMBL" id="CEM38411.1"/>
    </source>
</evidence>
<accession>A0A0G4H3X9</accession>
<sequence length="601" mass="66904">MPPMEGSTNDFNMRDGLRDRFACPGTCFCGRWLVRKVTQWIRGGNGAHQPGTSSASGSSTGLFVRAPVPPSCAEIGAIDPTPLLVKDTRSPYGHSSHGRHQGLREPSSSAIDSRSTSGDGVELCNSRDGLLRSVPPSHVIKEPTNTPAQASIRPSDAITPFQRPPVPSAADDLEGDEITLPAMDWVEEQPRLKINLPIPHPQSLACFSMEDDNLELPDGTVRQRIKQAIIDEREEDWEFDRLLNLHQEATLTGVGLLECMAVCHHRPAVDKMWMVRRLVWREPSLVKEIDTSSRKSPLHFFSERPLLCFTVCQRVVFELLIKHGGMDMVKVRDRSGNTPLHTASSSPSSDASVMEWLCLHGAAEIINAPNRHGKTALRLQGENERGRRCLLNRMLVLFESGATLTAAGVRQQLQMPLGGRRHGWEARLIDAWEHFLEHRLIYLILLDIYRILKPVRLKMMTMTQQVSAIGAPLPDDITQLIFDMLVVPPSIINIGEEPLRSRINKPVSHFIDSSIRLLRSARRERRALTNMQITSGRGFFAVGSAAGEQITFCKVINTAVRQEAQRWGMTLTRIKPANHSTLAWGQLGALSGTNFAHLNLH</sequence>
<name>A0A0G4H3X9_VITBC</name>
<evidence type="ECO:0000256" key="1">
    <source>
        <dbReference type="SAM" id="MobiDB-lite"/>
    </source>
</evidence>
<dbReference type="AlphaFoldDB" id="A0A0G4H3X9"/>
<dbReference type="Proteomes" id="UP000041254">
    <property type="component" value="Unassembled WGS sequence"/>
</dbReference>
<protein>
    <submittedName>
        <fullName evidence="2">Uncharacterized protein</fullName>
    </submittedName>
</protein>
<dbReference type="VEuPathDB" id="CryptoDB:Vbra_6572"/>
<dbReference type="SUPFAM" id="SSF48403">
    <property type="entry name" value="Ankyrin repeat"/>
    <property type="match status" value="1"/>
</dbReference>
<organism evidence="2 3">
    <name type="scientific">Vitrella brassicaformis (strain CCMP3155)</name>
    <dbReference type="NCBI Taxonomy" id="1169540"/>
    <lineage>
        <taxon>Eukaryota</taxon>
        <taxon>Sar</taxon>
        <taxon>Alveolata</taxon>
        <taxon>Colpodellida</taxon>
        <taxon>Vitrellaceae</taxon>
        <taxon>Vitrella</taxon>
    </lineage>
</organism>
<dbReference type="Gene3D" id="1.25.40.20">
    <property type="entry name" value="Ankyrin repeat-containing domain"/>
    <property type="match status" value="1"/>
</dbReference>
<dbReference type="InterPro" id="IPR036770">
    <property type="entry name" value="Ankyrin_rpt-contain_sf"/>
</dbReference>
<dbReference type="PhylomeDB" id="A0A0G4H3X9"/>
<keyword evidence="3" id="KW-1185">Reference proteome</keyword>
<feature type="compositionally biased region" description="Polar residues" evidence="1">
    <location>
        <begin position="106"/>
        <end position="118"/>
    </location>
</feature>
<reference evidence="2 3" key="1">
    <citation type="submission" date="2014-11" db="EMBL/GenBank/DDBJ databases">
        <authorList>
            <person name="Zhu J."/>
            <person name="Qi W."/>
            <person name="Song R."/>
        </authorList>
    </citation>
    <scope>NUCLEOTIDE SEQUENCE [LARGE SCALE GENOMIC DNA]</scope>
</reference>
<dbReference type="InParanoid" id="A0A0G4H3X9"/>
<evidence type="ECO:0000313" key="3">
    <source>
        <dbReference type="Proteomes" id="UP000041254"/>
    </source>
</evidence>
<feature type="region of interest" description="Disordered" evidence="1">
    <location>
        <begin position="84"/>
        <end position="171"/>
    </location>
</feature>